<dbReference type="AlphaFoldDB" id="A0A1Q5U7T6"/>
<organism evidence="1 2">
    <name type="scientific">Xenorhabdus thuongxuanensis</name>
    <dbReference type="NCBI Taxonomy" id="1873484"/>
    <lineage>
        <taxon>Bacteria</taxon>
        <taxon>Pseudomonadati</taxon>
        <taxon>Pseudomonadota</taxon>
        <taxon>Gammaproteobacteria</taxon>
        <taxon>Enterobacterales</taxon>
        <taxon>Morganellaceae</taxon>
        <taxon>Xenorhabdus</taxon>
    </lineage>
</organism>
<dbReference type="InterPro" id="IPR012905">
    <property type="entry name" value="PA-IL"/>
</dbReference>
<evidence type="ECO:0000313" key="2">
    <source>
        <dbReference type="Proteomes" id="UP000186277"/>
    </source>
</evidence>
<sequence length="123" mass="13567">MCDWSGVVPALAQNGQPTGLILKKGDVISIVANGWVKYGYDDNMLSAPQGSIHQYTETRYTLIAKIGNNTYKVGNGVLHKTVPVDGELILIFSDDQGRYFDNSGNFLAEVKIESRYSPLQEIK</sequence>
<gene>
    <name evidence="1" type="ORF">Xentx_00759</name>
</gene>
<comment type="caution">
    <text evidence="1">The sequence shown here is derived from an EMBL/GenBank/DDBJ whole genome shotgun (WGS) entry which is preliminary data.</text>
</comment>
<dbReference type="InterPro" id="IPR008979">
    <property type="entry name" value="Galactose-bd-like_sf"/>
</dbReference>
<dbReference type="Pfam" id="PF07828">
    <property type="entry name" value="PA-IL"/>
    <property type="match status" value="1"/>
</dbReference>
<accession>A0A1Q5U7T6</accession>
<dbReference type="SUPFAM" id="SSF49785">
    <property type="entry name" value="Galactose-binding domain-like"/>
    <property type="match status" value="1"/>
</dbReference>
<dbReference type="RefSeq" id="WP_074018940.1">
    <property type="nucleotide sequence ID" value="NZ_CAWMWP010000054.1"/>
</dbReference>
<protein>
    <submittedName>
        <fullName evidence="1">Lectin</fullName>
    </submittedName>
</protein>
<dbReference type="Gene3D" id="2.60.120.430">
    <property type="entry name" value="Galactose-binding lectin"/>
    <property type="match status" value="1"/>
</dbReference>
<dbReference type="Proteomes" id="UP000186277">
    <property type="component" value="Unassembled WGS sequence"/>
</dbReference>
<evidence type="ECO:0000313" key="1">
    <source>
        <dbReference type="EMBL" id="OKP08549.1"/>
    </source>
</evidence>
<dbReference type="OrthoDB" id="6444532at2"/>
<proteinExistence type="predicted"/>
<reference evidence="1 2" key="1">
    <citation type="submission" date="2016-09" db="EMBL/GenBank/DDBJ databases">
        <title>Xenorhabdus thuongxuanensis sp. nov. and Xenorhabdus eapokensis sp. nov., isolated from Steinernema species.</title>
        <authorList>
            <person name="Kaempfer P."/>
            <person name="Tobias N.J."/>
            <person name="Phan Ke L."/>
            <person name="Bode H.B."/>
            <person name="Glaeser S.P."/>
        </authorList>
    </citation>
    <scope>NUCLEOTIDE SEQUENCE [LARGE SCALE GENOMIC DNA]</scope>
    <source>
        <strain evidence="1 2">30TX1</strain>
    </source>
</reference>
<keyword evidence="2" id="KW-1185">Reference proteome</keyword>
<name>A0A1Q5U7T6_9GAMM</name>
<dbReference type="EMBL" id="MKGR01000003">
    <property type="protein sequence ID" value="OKP08549.1"/>
    <property type="molecule type" value="Genomic_DNA"/>
</dbReference>